<feature type="domain" description="Secretion system C-terminal sorting" evidence="2">
    <location>
        <begin position="484"/>
        <end position="546"/>
    </location>
</feature>
<gene>
    <name evidence="3" type="ORF">CDL10_04730</name>
</gene>
<name>A0A2M9R4V6_9FLAO</name>
<dbReference type="Pfam" id="PF18962">
    <property type="entry name" value="Por_Secre_tail"/>
    <property type="match status" value="1"/>
</dbReference>
<dbReference type="Proteomes" id="UP000231960">
    <property type="component" value="Unassembled WGS sequence"/>
</dbReference>
<accession>A0A2M9R4V6</accession>
<dbReference type="SUPFAM" id="SSF69304">
    <property type="entry name" value="Tricorn protease N-terminal domain"/>
    <property type="match status" value="1"/>
</dbReference>
<dbReference type="InterPro" id="IPR030916">
    <property type="entry name" value="ELWxxDGT_rpt"/>
</dbReference>
<keyword evidence="4" id="KW-1185">Reference proteome</keyword>
<dbReference type="EMBL" id="NIPO01000001">
    <property type="protein sequence ID" value="PJR03906.1"/>
    <property type="molecule type" value="Genomic_DNA"/>
</dbReference>
<evidence type="ECO:0000256" key="1">
    <source>
        <dbReference type="ARBA" id="ARBA00022729"/>
    </source>
</evidence>
<reference evidence="3 4" key="1">
    <citation type="submission" date="2017-06" db="EMBL/GenBank/DDBJ databases">
        <title>Description of Avrilella dinanensis gen. nov. sp. nov.</title>
        <authorList>
            <person name="Leyer C."/>
            <person name="Sassi M."/>
            <person name="Minet J."/>
            <person name="Kayal S."/>
            <person name="Cattoir V."/>
        </authorList>
    </citation>
    <scope>NUCLEOTIDE SEQUENCE [LARGE SCALE GENOMIC DNA]</scope>
    <source>
        <strain evidence="3 4">UR159</strain>
    </source>
</reference>
<sequence>MKKELIILLFLGVILTMSAQTTPVLLKNINPNDGDVPFFWGSYSEITTYGDKIYFKAHTGDSDFDYELHASDGTTNGTHLVFSQQEMATDPMNITGAGELVYFVGNAPFILEELWATDGTEEGTYLVKDIKPNSSSSPKNLMAYNDKLYFWADDGVYGHELWTSDGTETGTFMVKDINPYHGSMTHSEYFDEHPPVIYNDLIYFTVDDGYGLKLWVSDGTEVGTHVFYNVNANELTIYNDKLYFSGKIGANEGLWVTDGTLTGTYMIMGFNDGVQDLFVCNGSLYFYASYSELWVTDGTEEATHMVKDINSTSINGQSYWYPQQRPMGYMRPFMAELDGKLYFTANDGIHGPELWVTDGTEEGTNLVIDITEGNESGAPCNYCGPYNLTVLDDKLYFTTTNEEYGHQLWVTEGTAETTQIILPENPNFDALRFTDKLQVFNNNLYFPAYYHDYIDNVYIGPSIYVIGDNNVSIEEIFQNSKVKLYPNPSADILYFSEELEDVQVYSILGKLVLSENKKDNIDISSLGKGLYIIKAKESSGQSFSSKFTKL</sequence>
<organism evidence="3 4">
    <name type="scientific">Avrilella dinanensis</name>
    <dbReference type="NCBI Taxonomy" id="2008672"/>
    <lineage>
        <taxon>Bacteria</taxon>
        <taxon>Pseudomonadati</taxon>
        <taxon>Bacteroidota</taxon>
        <taxon>Flavobacteriia</taxon>
        <taxon>Flavobacteriales</taxon>
        <taxon>Flavobacteriaceae</taxon>
        <taxon>Avrilella</taxon>
    </lineage>
</organism>
<dbReference type="InterPro" id="IPR015943">
    <property type="entry name" value="WD40/YVTN_repeat-like_dom_sf"/>
</dbReference>
<protein>
    <recommendedName>
        <fullName evidence="2">Secretion system C-terminal sorting domain-containing protein</fullName>
    </recommendedName>
</protein>
<evidence type="ECO:0000313" key="3">
    <source>
        <dbReference type="EMBL" id="PJR03906.1"/>
    </source>
</evidence>
<dbReference type="NCBIfam" id="TIGR04183">
    <property type="entry name" value="Por_Secre_tail"/>
    <property type="match status" value="1"/>
</dbReference>
<keyword evidence="1" id="KW-0732">Signal</keyword>
<dbReference type="OrthoDB" id="1489153at2"/>
<comment type="caution">
    <text evidence="3">The sequence shown here is derived from an EMBL/GenBank/DDBJ whole genome shotgun (WGS) entry which is preliminary data.</text>
</comment>
<dbReference type="InterPro" id="IPR026444">
    <property type="entry name" value="Secre_tail"/>
</dbReference>
<proteinExistence type="predicted"/>
<dbReference type="RefSeq" id="WP_100677472.1">
    <property type="nucleotide sequence ID" value="NZ_NIPO01000001.1"/>
</dbReference>
<dbReference type="NCBIfam" id="TIGR04534">
    <property type="entry name" value="ELWxxDGT_rpt"/>
    <property type="match status" value="1"/>
</dbReference>
<dbReference type="Gene3D" id="2.130.10.10">
    <property type="entry name" value="YVTN repeat-like/Quinoprotein amine dehydrogenase"/>
    <property type="match status" value="1"/>
</dbReference>
<dbReference type="AlphaFoldDB" id="A0A2M9R4V6"/>
<evidence type="ECO:0000313" key="4">
    <source>
        <dbReference type="Proteomes" id="UP000231960"/>
    </source>
</evidence>
<evidence type="ECO:0000259" key="2">
    <source>
        <dbReference type="Pfam" id="PF18962"/>
    </source>
</evidence>